<dbReference type="EMBL" id="FZNS01000010">
    <property type="protein sequence ID" value="SNR87347.1"/>
    <property type="molecule type" value="Genomic_DNA"/>
</dbReference>
<feature type="transmembrane region" description="Helical" evidence="1">
    <location>
        <begin position="22"/>
        <end position="39"/>
    </location>
</feature>
<organism evidence="2 3">
    <name type="scientific">Hymenobacter mucosus</name>
    <dbReference type="NCBI Taxonomy" id="1411120"/>
    <lineage>
        <taxon>Bacteria</taxon>
        <taxon>Pseudomonadati</taxon>
        <taxon>Bacteroidota</taxon>
        <taxon>Cytophagia</taxon>
        <taxon>Cytophagales</taxon>
        <taxon>Hymenobacteraceae</taxon>
        <taxon>Hymenobacter</taxon>
    </lineage>
</organism>
<keyword evidence="1" id="KW-1133">Transmembrane helix</keyword>
<evidence type="ECO:0000313" key="2">
    <source>
        <dbReference type="EMBL" id="SNR87347.1"/>
    </source>
</evidence>
<evidence type="ECO:0000313" key="3">
    <source>
        <dbReference type="Proteomes" id="UP000198310"/>
    </source>
</evidence>
<keyword evidence="1" id="KW-0812">Transmembrane</keyword>
<name>A0A238ZVB2_9BACT</name>
<accession>A0A238ZVB2</accession>
<dbReference type="AlphaFoldDB" id="A0A238ZVB2"/>
<sequence length="89" mass="10380">MIDPKQHPAAAVTTAPHKRKKYYWFLALIMLSFWVEGHFQERHISKLIFFSSFAVLAQGLPTFLRGLMYGMVTVMCAIMLYSWWAVKQP</sequence>
<gene>
    <name evidence="2" type="ORF">SAMN06269173_11013</name>
</gene>
<keyword evidence="3" id="KW-1185">Reference proteome</keyword>
<dbReference type="RefSeq" id="WP_089333694.1">
    <property type="nucleotide sequence ID" value="NZ_FZNS01000010.1"/>
</dbReference>
<proteinExistence type="predicted"/>
<keyword evidence="1" id="KW-0472">Membrane</keyword>
<reference evidence="3" key="1">
    <citation type="submission" date="2017-06" db="EMBL/GenBank/DDBJ databases">
        <authorList>
            <person name="Varghese N."/>
            <person name="Submissions S."/>
        </authorList>
    </citation>
    <scope>NUCLEOTIDE SEQUENCE [LARGE SCALE GENOMIC DNA]</scope>
    <source>
        <strain evidence="3">DSM 28041</strain>
    </source>
</reference>
<feature type="transmembrane region" description="Helical" evidence="1">
    <location>
        <begin position="67"/>
        <end position="86"/>
    </location>
</feature>
<evidence type="ECO:0000256" key="1">
    <source>
        <dbReference type="SAM" id="Phobius"/>
    </source>
</evidence>
<dbReference type="Proteomes" id="UP000198310">
    <property type="component" value="Unassembled WGS sequence"/>
</dbReference>
<protein>
    <submittedName>
        <fullName evidence="2">Uncharacterized protein</fullName>
    </submittedName>
</protein>